<dbReference type="SUPFAM" id="SSF110942">
    <property type="entry name" value="HSP90 C-terminal domain"/>
    <property type="match status" value="1"/>
</dbReference>
<keyword evidence="15" id="KW-0472">Membrane</keyword>
<feature type="compositionally biased region" description="Acidic residues" evidence="14">
    <location>
        <begin position="826"/>
        <end position="835"/>
    </location>
</feature>
<evidence type="ECO:0000256" key="7">
    <source>
        <dbReference type="ARBA" id="ARBA00022842"/>
    </source>
</evidence>
<dbReference type="GO" id="GO:0051082">
    <property type="term" value="F:unfolded protein binding"/>
    <property type="evidence" value="ECO:0007669"/>
    <property type="project" value="InterPro"/>
</dbReference>
<dbReference type="FunFam" id="3.30.230.80:FF:000001">
    <property type="entry name" value="Heat shock protein 90 alpha"/>
    <property type="match status" value="1"/>
</dbReference>
<dbReference type="GO" id="GO:0016887">
    <property type="term" value="F:ATP hydrolysis activity"/>
    <property type="evidence" value="ECO:0007669"/>
    <property type="project" value="InterPro"/>
</dbReference>
<keyword evidence="10" id="KW-0131">Cell cycle</keyword>
<evidence type="ECO:0000313" key="18">
    <source>
        <dbReference type="WBParaSite" id="MBELARI_LOCUS18692"/>
    </source>
</evidence>
<keyword evidence="4" id="KW-0479">Metal-binding</keyword>
<dbReference type="Proteomes" id="UP000887575">
    <property type="component" value="Unassembled WGS sequence"/>
</dbReference>
<keyword evidence="15" id="KW-0812">Transmembrane</keyword>
<evidence type="ECO:0000256" key="9">
    <source>
        <dbReference type="ARBA" id="ARBA00023186"/>
    </source>
</evidence>
<dbReference type="GO" id="GO:0005524">
    <property type="term" value="F:ATP binding"/>
    <property type="evidence" value="ECO:0007669"/>
    <property type="project" value="UniProtKB-KW"/>
</dbReference>
<dbReference type="FunFam" id="1.20.120.790:FF:000001">
    <property type="entry name" value="Heat shock protein 90 alpha"/>
    <property type="match status" value="1"/>
</dbReference>
<dbReference type="WBParaSite" id="MBELARI_LOCUS18692">
    <property type="protein sequence ID" value="MBELARI_LOCUS18692"/>
    <property type="gene ID" value="MBELARI_LOCUS18692"/>
</dbReference>
<dbReference type="GO" id="GO:0101031">
    <property type="term" value="C:protein folding chaperone complex"/>
    <property type="evidence" value="ECO:0007669"/>
    <property type="project" value="UniProtKB-ARBA"/>
</dbReference>
<proteinExistence type="inferred from homology"/>
<dbReference type="InterPro" id="IPR001404">
    <property type="entry name" value="Hsp90_fam"/>
</dbReference>
<keyword evidence="5" id="KW-0547">Nucleotide-binding</keyword>
<evidence type="ECO:0000259" key="16">
    <source>
        <dbReference type="SMART" id="SM00387"/>
    </source>
</evidence>
<evidence type="ECO:0000256" key="4">
    <source>
        <dbReference type="ARBA" id="ARBA00022723"/>
    </source>
</evidence>
<dbReference type="InterPro" id="IPR020568">
    <property type="entry name" value="Ribosomal_Su5_D2-typ_SF"/>
</dbReference>
<dbReference type="InterPro" id="IPR036890">
    <property type="entry name" value="HATPase_C_sf"/>
</dbReference>
<evidence type="ECO:0000313" key="17">
    <source>
        <dbReference type="Proteomes" id="UP000887575"/>
    </source>
</evidence>
<evidence type="ECO:0000256" key="15">
    <source>
        <dbReference type="SAM" id="Phobius"/>
    </source>
</evidence>
<feature type="transmembrane region" description="Helical" evidence="15">
    <location>
        <begin position="579"/>
        <end position="598"/>
    </location>
</feature>
<protein>
    <recommendedName>
        <fullName evidence="12">Heat shock protein 90</fullName>
    </recommendedName>
    <alternativeName>
        <fullName evidence="13">Abnormal dauer formation protein 21</fullName>
    </alternativeName>
</protein>
<dbReference type="Gene3D" id="1.20.120.790">
    <property type="entry name" value="Heat shock protein 90, C-terminal domain"/>
    <property type="match status" value="1"/>
</dbReference>
<feature type="region of interest" description="Disordered" evidence="14">
    <location>
        <begin position="1285"/>
        <end position="1318"/>
    </location>
</feature>
<dbReference type="FunFam" id="3.40.50.11260:FF:000001">
    <property type="entry name" value="Heat shock protein 90 alpha"/>
    <property type="match status" value="1"/>
</dbReference>
<dbReference type="Gene3D" id="3.30.230.80">
    <property type="match status" value="1"/>
</dbReference>
<keyword evidence="6" id="KW-0067">ATP-binding</keyword>
<keyword evidence="8" id="KW-0346">Stress response</keyword>
<dbReference type="SUPFAM" id="SSF54211">
    <property type="entry name" value="Ribosomal protein S5 domain 2-like"/>
    <property type="match status" value="1"/>
</dbReference>
<dbReference type="SUPFAM" id="SSF55874">
    <property type="entry name" value="ATPase domain of HSP90 chaperone/DNA topoisomerase II/histidine kinase"/>
    <property type="match status" value="1"/>
</dbReference>
<dbReference type="InterPro" id="IPR037196">
    <property type="entry name" value="HSP90_C"/>
</dbReference>
<comment type="subunit">
    <text evidence="11">Homodimer. Interacts (via TPR repeat-binding and central region) with pph-5 (via phosphatase domain); the interaction promotes pph-5 phosphatase activity. Interacts (via central region) with co-chaperone cdc-37 (via N-terminus); the interaction inhibits daf-21 ATPase activity.</text>
</comment>
<dbReference type="HAMAP" id="MF_00505">
    <property type="entry name" value="HSP90"/>
    <property type="match status" value="1"/>
</dbReference>
<dbReference type="Gene3D" id="3.40.50.11260">
    <property type="match status" value="1"/>
</dbReference>
<dbReference type="InterPro" id="IPR020575">
    <property type="entry name" value="Hsp90_N"/>
</dbReference>
<organism evidence="17 18">
    <name type="scientific">Mesorhabditis belari</name>
    <dbReference type="NCBI Taxonomy" id="2138241"/>
    <lineage>
        <taxon>Eukaryota</taxon>
        <taxon>Metazoa</taxon>
        <taxon>Ecdysozoa</taxon>
        <taxon>Nematoda</taxon>
        <taxon>Chromadorea</taxon>
        <taxon>Rhabditida</taxon>
        <taxon>Rhabditina</taxon>
        <taxon>Rhabditomorpha</taxon>
        <taxon>Rhabditoidea</taxon>
        <taxon>Rhabditidae</taxon>
        <taxon>Mesorhabditinae</taxon>
        <taxon>Mesorhabditis</taxon>
    </lineage>
</organism>
<dbReference type="InterPro" id="IPR002058">
    <property type="entry name" value="PAP_assoc"/>
</dbReference>
<dbReference type="FunFam" id="3.30.565.10:FF:000001">
    <property type="entry name" value="Heat shock protein HSP 90-alpha"/>
    <property type="match status" value="1"/>
</dbReference>
<feature type="region of interest" description="Disordered" evidence="14">
    <location>
        <begin position="825"/>
        <end position="857"/>
    </location>
</feature>
<dbReference type="PRINTS" id="PR00775">
    <property type="entry name" value="HEATSHOCK90"/>
</dbReference>
<feature type="transmembrane region" description="Helical" evidence="15">
    <location>
        <begin position="506"/>
        <end position="528"/>
    </location>
</feature>
<accession>A0AAF3EWV9</accession>
<dbReference type="Gene3D" id="1.10.1410.10">
    <property type="match status" value="1"/>
</dbReference>
<evidence type="ECO:0000256" key="14">
    <source>
        <dbReference type="SAM" id="MobiDB-lite"/>
    </source>
</evidence>
<dbReference type="PROSITE" id="PS00298">
    <property type="entry name" value="HSP90"/>
    <property type="match status" value="1"/>
</dbReference>
<dbReference type="Gene3D" id="3.30.460.10">
    <property type="entry name" value="Beta Polymerase, domain 2"/>
    <property type="match status" value="1"/>
</dbReference>
<keyword evidence="3" id="KW-0963">Cytoplasm</keyword>
<evidence type="ECO:0000256" key="8">
    <source>
        <dbReference type="ARBA" id="ARBA00023016"/>
    </source>
</evidence>
<keyword evidence="17" id="KW-1185">Reference proteome</keyword>
<dbReference type="Pfam" id="PF03828">
    <property type="entry name" value="PAP_assoc"/>
    <property type="match status" value="1"/>
</dbReference>
<feature type="transmembrane region" description="Helical" evidence="15">
    <location>
        <begin position="540"/>
        <end position="559"/>
    </location>
</feature>
<dbReference type="InterPro" id="IPR019805">
    <property type="entry name" value="Heat_shock_protein_90_CS"/>
</dbReference>
<dbReference type="PANTHER" id="PTHR11528">
    <property type="entry name" value="HEAT SHOCK PROTEIN 90 FAMILY MEMBER"/>
    <property type="match status" value="1"/>
</dbReference>
<feature type="transmembrane region" description="Helical" evidence="15">
    <location>
        <begin position="408"/>
        <end position="431"/>
    </location>
</feature>
<keyword evidence="15" id="KW-1133">Transmembrane helix</keyword>
<dbReference type="InterPro" id="IPR043519">
    <property type="entry name" value="NT_sf"/>
</dbReference>
<comment type="similarity">
    <text evidence="2">Belongs to the heat shock protein 90 family.</text>
</comment>
<dbReference type="NCBIfam" id="NF003555">
    <property type="entry name" value="PRK05218.1"/>
    <property type="match status" value="1"/>
</dbReference>
<keyword evidence="7" id="KW-0460">Magnesium</keyword>
<evidence type="ECO:0000256" key="6">
    <source>
        <dbReference type="ARBA" id="ARBA00022840"/>
    </source>
</evidence>
<dbReference type="SUPFAM" id="SSF81631">
    <property type="entry name" value="PAP/OAS1 substrate-binding domain"/>
    <property type="match status" value="1"/>
</dbReference>
<feature type="compositionally biased region" description="Basic and acidic residues" evidence="14">
    <location>
        <begin position="836"/>
        <end position="846"/>
    </location>
</feature>
<dbReference type="SMART" id="SM00387">
    <property type="entry name" value="HATPase_c"/>
    <property type="match status" value="1"/>
</dbReference>
<dbReference type="InterPro" id="IPR003594">
    <property type="entry name" value="HATPase_dom"/>
</dbReference>
<dbReference type="GO" id="GO:0048471">
    <property type="term" value="C:perinuclear region of cytoplasm"/>
    <property type="evidence" value="ECO:0007669"/>
    <property type="project" value="UniProtKB-SubCell"/>
</dbReference>
<evidence type="ECO:0000256" key="13">
    <source>
        <dbReference type="ARBA" id="ARBA00081400"/>
    </source>
</evidence>
<evidence type="ECO:0000256" key="12">
    <source>
        <dbReference type="ARBA" id="ARBA00070817"/>
    </source>
</evidence>
<dbReference type="GO" id="GO:0046872">
    <property type="term" value="F:metal ion binding"/>
    <property type="evidence" value="ECO:0007669"/>
    <property type="project" value="UniProtKB-KW"/>
</dbReference>
<evidence type="ECO:0000256" key="5">
    <source>
        <dbReference type="ARBA" id="ARBA00022741"/>
    </source>
</evidence>
<evidence type="ECO:0000256" key="10">
    <source>
        <dbReference type="ARBA" id="ARBA00023306"/>
    </source>
</evidence>
<evidence type="ECO:0000256" key="2">
    <source>
        <dbReference type="ARBA" id="ARBA00008239"/>
    </source>
</evidence>
<feature type="domain" description="Histidine kinase/HSP90-like ATPase" evidence="16">
    <location>
        <begin position="636"/>
        <end position="790"/>
    </location>
</feature>
<evidence type="ECO:0000256" key="1">
    <source>
        <dbReference type="ARBA" id="ARBA00004556"/>
    </source>
</evidence>
<dbReference type="Pfam" id="PF00183">
    <property type="entry name" value="HSP90"/>
    <property type="match status" value="1"/>
</dbReference>
<comment type="subcellular location">
    <subcellularLocation>
        <location evidence="1">Cytoplasm</location>
        <location evidence="1">Perinuclear region</location>
    </subcellularLocation>
</comment>
<dbReference type="Gene3D" id="3.30.565.10">
    <property type="entry name" value="Histidine kinase-like ATPase, C-terminal domain"/>
    <property type="match status" value="1"/>
</dbReference>
<reference evidence="18" key="1">
    <citation type="submission" date="2024-02" db="UniProtKB">
        <authorList>
            <consortium name="WormBaseParasite"/>
        </authorList>
    </citation>
    <scope>IDENTIFICATION</scope>
</reference>
<dbReference type="CDD" id="cd16927">
    <property type="entry name" value="HATPase_Hsp90-like"/>
    <property type="match status" value="1"/>
</dbReference>
<evidence type="ECO:0000256" key="3">
    <source>
        <dbReference type="ARBA" id="ARBA00022490"/>
    </source>
</evidence>
<feature type="compositionally biased region" description="Basic and acidic residues" evidence="14">
    <location>
        <begin position="1302"/>
        <end position="1318"/>
    </location>
</feature>
<keyword evidence="9" id="KW-0143">Chaperone</keyword>
<evidence type="ECO:0000256" key="11">
    <source>
        <dbReference type="ARBA" id="ARBA00065696"/>
    </source>
</evidence>
<sequence>MFGRLTHKIWICCDTARRLSAAAGVSRSSTFVDIVQHRHRELLSTLDAKIDAAFEEKEQLNKKIGPATLQKFESLSQRCLNTEKVILVPIGSLVYGLGYQQSDYDSVLFVKNKKERDAFMQIIHSNQDLRGALFESLSALIGRNSPEILNKEVSRVIPLTFLKIPLLVIEFTDGSSIDISIPDNDFQAIRNSNLVRYYLKADKRFGKMLLYIRRLFEECGVKNSKAGLLSNYHIVMTIVHFLQSEQSLTPWQVLPVLCQTHPSLVGRDLPIEQIIRQLAIPISNLTFDYQSNNKMHVSELLIRYFDYYSRFNFTKEAIHIEQGQARRMSRKSIGDEQRLMIIDPYSHGTVARSPYIVDAFKEVIRFTCGRMRNGNLIESFPIFPEASHFYEGTKFHTWRVQAQEKKLLAMRFSLLQLPVAVLCFVTLKFFVDVPLLFLQHSQLKVERDYCFRISHSQPRRCVEVNSSTFVPNATRFHDLGIKIATNQSNPVNTEEMYVYDWMWAKWTISNLIIMAVGFKIFQGCSLLYNGTITQNQVGVAFYLFTVEAAIYLISCRLLPPIPAPIISQRSPFSVRFCGLSIHLSLYHFVVFLMSLFIVHRRMSASAAGNSGDGETFAFQAEIAQLMSLIINTFYSNKEIFLRELVSNSSDALDKIRYQALTEPSELDSGKELFIKIVPNKADKTLTIIDTGIGMTKADLVNNLGTIAKSGTKSFMEALQAGADISMIGQFGVGFYSAFLVADKVVVTSKNNDDDCHMWESSAGGSFLVTAVNDPEVPRGTKIVLYIKEDQAEYLEERRIKEIIKKHSQFIGYPIKLLVEKEREKEVEDEEAEEKPEEASEEGKVEDVGEDEDADKKDKKKKKIKEKYFEDEELNKTKPIWTRNPDDISNEEYGEFYKSLSNDWEDHLAVKHFSVEGQLEFRALLFVPQRAPFDLFENKKSKNSIKLYVRRVFIMENCEELMPEYLNFVKGVVDSEDLPLNISREMLQQSKILKVIRKNLVKKCVELFDEIAEDKDNFKKFYEHFGKNIKLGIHEDSTNRKKLSEYLRYATSSSEETTSLKDYVSRMKENQTQIFYITGESKESVANSAFVERVRSRGFEILYMTDPIDEYCVQQLKEYDGKKLVSVTKEGLELPESDEDKKKFEENKVKFEGLCKYIKDVLEKKVEKVSISNRLINSPCCVVTSEYGWSANMERIMKAQALRDSATMGYMAGKKHLEINPEHPIIVNLCDRVEADKSNTSMKTSKDLIVLLYETALLSSGFTLEEPGLHATRIYRMIKLGLDIGDDDEDATTAETPSTSEVPKVEGADEEKSRMEEVD</sequence>
<dbReference type="Pfam" id="PF13589">
    <property type="entry name" value="HATPase_c_3"/>
    <property type="match status" value="1"/>
</dbReference>
<dbReference type="GO" id="GO:0140662">
    <property type="term" value="F:ATP-dependent protein folding chaperone"/>
    <property type="evidence" value="ECO:0007669"/>
    <property type="project" value="InterPro"/>
</dbReference>
<name>A0AAF3EWV9_9BILA</name>